<keyword evidence="3" id="KW-1185">Reference proteome</keyword>
<dbReference type="InterPro" id="IPR012337">
    <property type="entry name" value="RNaseH-like_sf"/>
</dbReference>
<evidence type="ECO:0008006" key="4">
    <source>
        <dbReference type="Google" id="ProtNLM"/>
    </source>
</evidence>
<dbReference type="SUPFAM" id="SSF53098">
    <property type="entry name" value="Ribonuclease H-like"/>
    <property type="match status" value="1"/>
</dbReference>
<reference evidence="2" key="1">
    <citation type="submission" date="2021-01" db="EMBL/GenBank/DDBJ databases">
        <title>Whole genome shotgun sequence of Sphaerimonospora thailandensis NBRC 107569.</title>
        <authorList>
            <person name="Komaki H."/>
            <person name="Tamura T."/>
        </authorList>
    </citation>
    <scope>NUCLEOTIDE SEQUENCE</scope>
    <source>
        <strain evidence="2">NBRC 107569</strain>
    </source>
</reference>
<keyword evidence="1" id="KW-0812">Transmembrane</keyword>
<gene>
    <name evidence="2" type="ORF">Mth01_55530</name>
</gene>
<dbReference type="AlphaFoldDB" id="A0A8J3REK4"/>
<proteinExistence type="predicted"/>
<accession>A0A8J3REK4</accession>
<evidence type="ECO:0000313" key="2">
    <source>
        <dbReference type="EMBL" id="GIH73300.1"/>
    </source>
</evidence>
<evidence type="ECO:0000256" key="1">
    <source>
        <dbReference type="SAM" id="Phobius"/>
    </source>
</evidence>
<keyword evidence="1" id="KW-1133">Transmembrane helix</keyword>
<name>A0A8J3REK4_9ACTN</name>
<dbReference type="Proteomes" id="UP000610966">
    <property type="component" value="Unassembled WGS sequence"/>
</dbReference>
<keyword evidence="1" id="KW-0472">Membrane</keyword>
<evidence type="ECO:0000313" key="3">
    <source>
        <dbReference type="Proteomes" id="UP000610966"/>
    </source>
</evidence>
<protein>
    <recommendedName>
        <fullName evidence="4">Integrase-like protein</fullName>
    </recommendedName>
</protein>
<dbReference type="EMBL" id="BOOG01000081">
    <property type="protein sequence ID" value="GIH73300.1"/>
    <property type="molecule type" value="Genomic_DNA"/>
</dbReference>
<feature type="transmembrane region" description="Helical" evidence="1">
    <location>
        <begin position="30"/>
        <end position="50"/>
    </location>
</feature>
<comment type="caution">
    <text evidence="2">The sequence shown here is derived from an EMBL/GenBank/DDBJ whole genome shotgun (WGS) entry which is preliminary data.</text>
</comment>
<sequence length="62" mass="7365">MRDDGHERAADLLQRDFTAMHPNQRWVGDFTHVMTWAGVVYVLVTWNQIWRRVVLSRVISAR</sequence>
<organism evidence="2 3">
    <name type="scientific">Sphaerimonospora thailandensis</name>
    <dbReference type="NCBI Taxonomy" id="795644"/>
    <lineage>
        <taxon>Bacteria</taxon>
        <taxon>Bacillati</taxon>
        <taxon>Actinomycetota</taxon>
        <taxon>Actinomycetes</taxon>
        <taxon>Streptosporangiales</taxon>
        <taxon>Streptosporangiaceae</taxon>
        <taxon>Sphaerimonospora</taxon>
    </lineage>
</organism>